<name>A0ABQ8IWS0_DERPT</name>
<protein>
    <submittedName>
        <fullName evidence="1">Uncharacterized protein</fullName>
    </submittedName>
</protein>
<reference evidence="1 2" key="2">
    <citation type="journal article" date="2022" name="Mol. Biol. Evol.">
        <title>Comparative Genomics Reveals Insights into the Divergent Evolution of Astigmatic Mites and Household Pest Adaptations.</title>
        <authorList>
            <person name="Xiong Q."/>
            <person name="Wan A.T."/>
            <person name="Liu X."/>
            <person name="Fung C.S."/>
            <person name="Xiao X."/>
            <person name="Malainual N."/>
            <person name="Hou J."/>
            <person name="Wang L."/>
            <person name="Wang M."/>
            <person name="Yang K.Y."/>
            <person name="Cui Y."/>
            <person name="Leung E.L."/>
            <person name="Nong W."/>
            <person name="Shin S.K."/>
            <person name="Au S.W."/>
            <person name="Jeong K.Y."/>
            <person name="Chew F.T."/>
            <person name="Hui J.H."/>
            <person name="Leung T.F."/>
            <person name="Tungtrongchitr A."/>
            <person name="Zhong N."/>
            <person name="Liu Z."/>
            <person name="Tsui S.K."/>
        </authorList>
    </citation>
    <scope>NUCLEOTIDE SEQUENCE [LARGE SCALE GENOMIC DNA]</scope>
    <source>
        <strain evidence="1">Derp</strain>
    </source>
</reference>
<evidence type="ECO:0000313" key="1">
    <source>
        <dbReference type="EMBL" id="KAH9414748.1"/>
    </source>
</evidence>
<keyword evidence="2" id="KW-1185">Reference proteome</keyword>
<organism evidence="1 2">
    <name type="scientific">Dermatophagoides pteronyssinus</name>
    <name type="common">European house dust mite</name>
    <dbReference type="NCBI Taxonomy" id="6956"/>
    <lineage>
        <taxon>Eukaryota</taxon>
        <taxon>Metazoa</taxon>
        <taxon>Ecdysozoa</taxon>
        <taxon>Arthropoda</taxon>
        <taxon>Chelicerata</taxon>
        <taxon>Arachnida</taxon>
        <taxon>Acari</taxon>
        <taxon>Acariformes</taxon>
        <taxon>Sarcoptiformes</taxon>
        <taxon>Astigmata</taxon>
        <taxon>Psoroptidia</taxon>
        <taxon>Analgoidea</taxon>
        <taxon>Pyroglyphidae</taxon>
        <taxon>Dermatophagoidinae</taxon>
        <taxon>Dermatophagoides</taxon>
    </lineage>
</organism>
<evidence type="ECO:0000313" key="2">
    <source>
        <dbReference type="Proteomes" id="UP000887458"/>
    </source>
</evidence>
<proteinExistence type="predicted"/>
<comment type="caution">
    <text evidence="1">The sequence shown here is derived from an EMBL/GenBank/DDBJ whole genome shotgun (WGS) entry which is preliminary data.</text>
</comment>
<dbReference type="Proteomes" id="UP000887458">
    <property type="component" value="Unassembled WGS sequence"/>
</dbReference>
<dbReference type="EMBL" id="NJHN03000105">
    <property type="protein sequence ID" value="KAH9414748.1"/>
    <property type="molecule type" value="Genomic_DNA"/>
</dbReference>
<gene>
    <name evidence="1" type="ORF">DERP_008589</name>
</gene>
<reference evidence="1 2" key="1">
    <citation type="journal article" date="2018" name="J. Allergy Clin. Immunol.">
        <title>High-quality assembly of Dermatophagoides pteronyssinus genome and transcriptome reveals a wide range of novel allergens.</title>
        <authorList>
            <person name="Liu X.Y."/>
            <person name="Yang K.Y."/>
            <person name="Wang M.Q."/>
            <person name="Kwok J.S."/>
            <person name="Zeng X."/>
            <person name="Yang Z."/>
            <person name="Xiao X.J."/>
            <person name="Lau C.P."/>
            <person name="Li Y."/>
            <person name="Huang Z.M."/>
            <person name="Ba J.G."/>
            <person name="Yim A.K."/>
            <person name="Ouyang C.Y."/>
            <person name="Ngai S.M."/>
            <person name="Chan T.F."/>
            <person name="Leung E.L."/>
            <person name="Liu L."/>
            <person name="Liu Z.G."/>
            <person name="Tsui S.K."/>
        </authorList>
    </citation>
    <scope>NUCLEOTIDE SEQUENCE [LARGE SCALE GENOMIC DNA]</scope>
    <source>
        <strain evidence="1">Derp</strain>
    </source>
</reference>
<accession>A0ABQ8IWS0</accession>
<sequence>MPITIHRNSEKNIWNIKKSSGSRARKKQYTDLFEFDELILFIVSIFENDELIYMLTGKKRIKTHLSNVPNILSNVSTNSFALNFSVNATELTISANNIDTLSYFLIYNFLNLLDIFSYTINKILNRTANEMIISITIMINDDIAAIILDENGNKRLLAINI</sequence>